<dbReference type="GO" id="GO:0007155">
    <property type="term" value="P:cell adhesion"/>
    <property type="evidence" value="ECO:0007669"/>
    <property type="project" value="UniProtKB-KW"/>
</dbReference>
<dbReference type="OMA" id="NYRHRQE"/>
<feature type="disulfide bond" evidence="12">
    <location>
        <begin position="982"/>
        <end position="991"/>
    </location>
</feature>
<evidence type="ECO:0000256" key="8">
    <source>
        <dbReference type="ARBA" id="ARBA00023054"/>
    </source>
</evidence>
<evidence type="ECO:0000313" key="19">
    <source>
        <dbReference type="Proteomes" id="UP000494040"/>
    </source>
</evidence>
<feature type="coiled-coil region" evidence="13">
    <location>
        <begin position="1542"/>
        <end position="1604"/>
    </location>
</feature>
<feature type="domain" description="Laminin EGF-like" evidence="15">
    <location>
        <begin position="395"/>
        <end position="451"/>
    </location>
</feature>
<feature type="disulfide bond" evidence="12">
    <location>
        <begin position="778"/>
        <end position="787"/>
    </location>
</feature>
<feature type="disulfide bond" evidence="12">
    <location>
        <begin position="871"/>
        <end position="880"/>
    </location>
</feature>
<protein>
    <recommendedName>
        <fullName evidence="20">Laminin subunit beta-1</fullName>
    </recommendedName>
</protein>
<dbReference type="Pfam" id="PF21199">
    <property type="entry name" value="LAMININ_IV_B"/>
    <property type="match status" value="1"/>
</dbReference>
<feature type="disulfide bond" evidence="12">
    <location>
        <begin position="928"/>
        <end position="937"/>
    </location>
</feature>
<evidence type="ECO:0000259" key="15">
    <source>
        <dbReference type="PROSITE" id="PS50027"/>
    </source>
</evidence>
<dbReference type="Gene3D" id="1.10.287.1490">
    <property type="match status" value="1"/>
</dbReference>
<evidence type="ECO:0000256" key="13">
    <source>
        <dbReference type="SAM" id="Coils"/>
    </source>
</evidence>
<feature type="disulfide bond" evidence="12">
    <location>
        <begin position="1130"/>
        <end position="1139"/>
    </location>
</feature>
<feature type="disulfide bond" evidence="12">
    <location>
        <begin position="1063"/>
        <end position="1080"/>
    </location>
</feature>
<evidence type="ECO:0000256" key="14">
    <source>
        <dbReference type="SAM" id="SignalP"/>
    </source>
</evidence>
<accession>A0A8I6SN36</accession>
<dbReference type="Gene3D" id="2.170.300.10">
    <property type="entry name" value="Tie2 ligand-binding domain superfamily"/>
    <property type="match status" value="1"/>
</dbReference>
<comment type="caution">
    <text evidence="12">Lacks conserved residue(s) required for the propagation of feature annotation.</text>
</comment>
<dbReference type="FunFam" id="2.10.25.10:FF:000135">
    <property type="entry name" value="Laminin subunit beta 4"/>
    <property type="match status" value="2"/>
</dbReference>
<feature type="disulfide bond" evidence="12">
    <location>
        <begin position="1111"/>
        <end position="1128"/>
    </location>
</feature>
<dbReference type="Pfam" id="PF00055">
    <property type="entry name" value="Laminin_N"/>
    <property type="match status" value="1"/>
</dbReference>
<feature type="disulfide bond" evidence="12">
    <location>
        <begin position="827"/>
        <end position="836"/>
    </location>
</feature>
<dbReference type="PROSITE" id="PS51117">
    <property type="entry name" value="LAMININ_NTER"/>
    <property type="match status" value="1"/>
</dbReference>
<evidence type="ECO:0000256" key="1">
    <source>
        <dbReference type="ARBA" id="ARBA00004302"/>
    </source>
</evidence>
<dbReference type="GO" id="GO:0009887">
    <property type="term" value="P:animal organ morphogenesis"/>
    <property type="evidence" value="ECO:0007669"/>
    <property type="project" value="TreeGrafter"/>
</dbReference>
<feature type="chain" id="PRO_5035210068" description="Laminin subunit beta-1" evidence="14">
    <location>
        <begin position="26"/>
        <end position="1759"/>
    </location>
</feature>
<dbReference type="GO" id="GO:0048731">
    <property type="term" value="P:system development"/>
    <property type="evidence" value="ECO:0007669"/>
    <property type="project" value="UniProtKB-ARBA"/>
</dbReference>
<dbReference type="Pfam" id="PF00053">
    <property type="entry name" value="EGF_laminin"/>
    <property type="match status" value="11"/>
</dbReference>
<keyword evidence="4 14" id="KW-0732">Signal</keyword>
<evidence type="ECO:0000256" key="12">
    <source>
        <dbReference type="PROSITE-ProRule" id="PRU00460"/>
    </source>
</evidence>
<dbReference type="PRINTS" id="PR00011">
    <property type="entry name" value="EGFLAMININ"/>
</dbReference>
<keyword evidence="19" id="KW-1185">Reference proteome</keyword>
<dbReference type="GeneID" id="106670439"/>
<keyword evidence="10" id="KW-0325">Glycoprotein</keyword>
<feature type="coiled-coil region" evidence="13">
    <location>
        <begin position="1654"/>
        <end position="1753"/>
    </location>
</feature>
<evidence type="ECO:0000256" key="11">
    <source>
        <dbReference type="ARBA" id="ARBA00023292"/>
    </source>
</evidence>
<evidence type="ECO:0000256" key="4">
    <source>
        <dbReference type="ARBA" id="ARBA00022729"/>
    </source>
</evidence>
<dbReference type="GO" id="GO:0030054">
    <property type="term" value="C:cell junction"/>
    <property type="evidence" value="ECO:0007669"/>
    <property type="project" value="UniProtKB-ARBA"/>
</dbReference>
<feature type="domain" description="Laminin EGF-like" evidence="15">
    <location>
        <begin position="806"/>
        <end position="851"/>
    </location>
</feature>
<feature type="disulfide bond" evidence="12">
    <location>
        <begin position="806"/>
        <end position="818"/>
    </location>
</feature>
<feature type="domain" description="Laminin EGF-like" evidence="15">
    <location>
        <begin position="1010"/>
        <end position="1060"/>
    </location>
</feature>
<dbReference type="CDD" id="cd00055">
    <property type="entry name" value="EGF_Lam"/>
    <property type="match status" value="13"/>
</dbReference>
<name>A0A8I6SN36_CIMLE</name>
<keyword evidence="2" id="KW-0964">Secreted</keyword>
<feature type="disulfide bond" evidence="12">
    <location>
        <begin position="1109"/>
        <end position="1121"/>
    </location>
</feature>
<dbReference type="SMART" id="SM00180">
    <property type="entry name" value="EGF_Lam"/>
    <property type="match status" value="13"/>
</dbReference>
<dbReference type="FunFam" id="2.10.25.10:FF:000188">
    <property type="entry name" value="Laminin subunit gamma 2"/>
    <property type="match status" value="1"/>
</dbReference>
<dbReference type="InterPro" id="IPR002049">
    <property type="entry name" value="LE_dom"/>
</dbReference>
<feature type="disulfide bond" evidence="12">
    <location>
        <begin position="475"/>
        <end position="484"/>
    </location>
</feature>
<dbReference type="PANTHER" id="PTHR10574">
    <property type="entry name" value="NETRIN/LAMININ-RELATED"/>
    <property type="match status" value="1"/>
</dbReference>
<keyword evidence="9 12" id="KW-1015">Disulfide bond</keyword>
<keyword evidence="7" id="KW-0130">Cell adhesion</keyword>
<feature type="disulfide bond" evidence="12">
    <location>
        <begin position="759"/>
        <end position="776"/>
    </location>
</feature>
<evidence type="ECO:0000256" key="3">
    <source>
        <dbReference type="ARBA" id="ARBA00022530"/>
    </source>
</evidence>
<dbReference type="Pfam" id="PF23219">
    <property type="entry name" value="LAMB1"/>
    <property type="match status" value="1"/>
</dbReference>
<keyword evidence="3" id="KW-0272">Extracellular matrix</keyword>
<dbReference type="FunFam" id="2.10.25.10:FF:000209">
    <property type="entry name" value="Laminin subunit alpha 5"/>
    <property type="match status" value="1"/>
</dbReference>
<feature type="domain" description="Laminin N-terminal" evidence="17">
    <location>
        <begin position="22"/>
        <end position="267"/>
    </location>
</feature>
<dbReference type="FunFam" id="2.10.25.10:FF:000145">
    <property type="entry name" value="Laminin subunit beta 1"/>
    <property type="match status" value="1"/>
</dbReference>
<dbReference type="FunFam" id="2.10.25.10:FF:000084">
    <property type="entry name" value="Laminin subunit alpha 3"/>
    <property type="match status" value="1"/>
</dbReference>
<dbReference type="InterPro" id="IPR056863">
    <property type="entry name" value="LMN_ATRN_NET-like_EGF"/>
</dbReference>
<dbReference type="Proteomes" id="UP000494040">
    <property type="component" value="Unassembled WGS sequence"/>
</dbReference>
<feature type="domain" description="Laminin EGF-like" evidence="15">
    <location>
        <begin position="757"/>
        <end position="805"/>
    </location>
</feature>
<evidence type="ECO:0000256" key="10">
    <source>
        <dbReference type="ARBA" id="ARBA00023180"/>
    </source>
</evidence>
<feature type="disulfide bond" evidence="12">
    <location>
        <begin position="487"/>
        <end position="501"/>
    </location>
</feature>
<dbReference type="InterPro" id="IPR056558">
    <property type="entry name" value="LAMB1-4_helical"/>
</dbReference>
<feature type="domain" description="Laminin IV type B" evidence="16">
    <location>
        <begin position="542"/>
        <end position="751"/>
    </location>
</feature>
<evidence type="ECO:0000256" key="7">
    <source>
        <dbReference type="ARBA" id="ARBA00022889"/>
    </source>
</evidence>
<dbReference type="InterPro" id="IPR008211">
    <property type="entry name" value="Laminin_N"/>
</dbReference>
<evidence type="ECO:0000313" key="18">
    <source>
        <dbReference type="EnsemblMetazoa" id="XP_024086177.1"/>
    </source>
</evidence>
<feature type="disulfide bond" evidence="12">
    <location>
        <begin position="1061"/>
        <end position="1073"/>
    </location>
</feature>
<reference evidence="18" key="1">
    <citation type="submission" date="2022-01" db="UniProtKB">
        <authorList>
            <consortium name="EnsemblMetazoa"/>
        </authorList>
    </citation>
    <scope>IDENTIFICATION</scope>
</reference>
<dbReference type="PROSITE" id="PS50027">
    <property type="entry name" value="EGF_LAM_2"/>
    <property type="match status" value="10"/>
</dbReference>
<feature type="domain" description="Laminin EGF-like" evidence="15">
    <location>
        <begin position="958"/>
        <end position="1009"/>
    </location>
</feature>
<feature type="disulfide bond" evidence="12">
    <location>
        <begin position="883"/>
        <end position="897"/>
    </location>
</feature>
<feature type="disulfide bond" evidence="12">
    <location>
        <begin position="1082"/>
        <end position="1091"/>
    </location>
</feature>
<feature type="disulfide bond" evidence="12">
    <location>
        <begin position="1033"/>
        <end position="1042"/>
    </location>
</feature>
<dbReference type="SMART" id="SM00136">
    <property type="entry name" value="LamNT"/>
    <property type="match status" value="1"/>
</dbReference>
<dbReference type="PROSITE" id="PS01248">
    <property type="entry name" value="EGF_LAM_1"/>
    <property type="match status" value="5"/>
</dbReference>
<feature type="domain" description="Laminin EGF-like" evidence="15">
    <location>
        <begin position="452"/>
        <end position="503"/>
    </location>
</feature>
<dbReference type="GO" id="GO:0005604">
    <property type="term" value="C:basement membrane"/>
    <property type="evidence" value="ECO:0007669"/>
    <property type="project" value="UniProtKB-SubCell"/>
</dbReference>
<keyword evidence="11 12" id="KW-0424">Laminin EGF-like domain</keyword>
<feature type="signal peptide" evidence="14">
    <location>
        <begin position="1"/>
        <end position="25"/>
    </location>
</feature>
<dbReference type="Pfam" id="PF24973">
    <property type="entry name" value="EGF_LMN_ATRN"/>
    <property type="match status" value="2"/>
</dbReference>
<dbReference type="PROSITE" id="PS51116">
    <property type="entry name" value="LAMININ_IVB"/>
    <property type="match status" value="1"/>
</dbReference>
<feature type="disulfide bond" evidence="12">
    <location>
        <begin position="422"/>
        <end position="431"/>
    </location>
</feature>
<feature type="disulfide bond" evidence="12">
    <location>
        <begin position="757"/>
        <end position="769"/>
    </location>
</feature>
<feature type="domain" description="Laminin EGF-like" evidence="15">
    <location>
        <begin position="1061"/>
        <end position="1108"/>
    </location>
</feature>
<evidence type="ECO:0000259" key="16">
    <source>
        <dbReference type="PROSITE" id="PS51116"/>
    </source>
</evidence>
<organism evidence="18 19">
    <name type="scientific">Cimex lectularius</name>
    <name type="common">Bed bug</name>
    <name type="synonym">Acanthia lectularia</name>
    <dbReference type="NCBI Taxonomy" id="79782"/>
    <lineage>
        <taxon>Eukaryota</taxon>
        <taxon>Metazoa</taxon>
        <taxon>Ecdysozoa</taxon>
        <taxon>Arthropoda</taxon>
        <taxon>Hexapoda</taxon>
        <taxon>Insecta</taxon>
        <taxon>Pterygota</taxon>
        <taxon>Neoptera</taxon>
        <taxon>Paraneoptera</taxon>
        <taxon>Hemiptera</taxon>
        <taxon>Heteroptera</taxon>
        <taxon>Panheteroptera</taxon>
        <taxon>Cimicomorpha</taxon>
        <taxon>Cimicidae</taxon>
        <taxon>Cimex</taxon>
    </lineage>
</organism>
<dbReference type="InterPro" id="IPR013015">
    <property type="entry name" value="Laminin_IV_B"/>
</dbReference>
<dbReference type="RefSeq" id="XP_024086177.1">
    <property type="nucleotide sequence ID" value="XM_024230409.1"/>
</dbReference>
<sequence>MDYPGIRLSILATLCMLLVIKEAESDFPKGINHLINGNLLIGRGDRLSASSTCGLHSVQKYCIVSHLEDKKKCFKCDSRPGELSTTSHRIQNVIYRRDPKTRAQNWWQSENGKENVTIRLDLESEFYFTHLIMWFRTFRPAALIVERSSDNGLTWKPYRYFAENCAVTFPGLNRTKSYQDPSEVTCEETYSSSTPVTNGEVILKIIPPDLENHYDPYSTNLQNLMRITNLRVNFTKLHTLGDDLLDKRQEIQEKYYYAIYEMVVRGFCWCYGHAENCLPLNENVKDTPGMIHGRCDCVHNTTGINCKYCKDTHNDLPWKPAIGHVINACQKCKCNEHALRCNFSSEVYQQSGHTSGSVCIDCEHNTMGNNCERCKPMYYHDPQLPISHPDTCLPCNCNSEGAVDGGLCNSPKDVYGSRVCHCKENVEGDSCDVCKPGFWNLQSSNPKGCEPCTCDLRGTINGNRSCDPYTGICLCEPFVIGKDCNQCFLEHWGLSNDTYGCLPCNCDVGGSYSSNCDVVTGKCMCYPHLTGRTCNEVDQNYFLPDIDMVYEAEVANHSDNCQPEVKEWPREGTPYWTGSGFTRVHDNCELVFIIDNIPNSMEYDLIVRHDKVKNDELVDVTAQLTRPDTPVGLCSNVNEYDDEKQLYFQPDNSFAVSSTPLCLESEKTYKLKLTFSSSNNQLYGQAPTILIDSIVLVPRVDSLDIFTKTPKNRDRLRSYVQLGCHEKYYLPHQEPVEVCKEHQFSISIRVFKNPPECKCNATGSISTLCNSLGGKCLCKPKVIGRTCDKCAEGTYGFFQSDGCKDCDCNSVGAKDNICDPYSGQCNCNNGTYGRSCDQCAPGSWDFPHCKPCQCNGHAHICNGTTGECIGCTDFTAGHYCDKCADGYYGEPMNDIPCRPCSCPDTIESGHSFASSCVKNSQDDVICLCKDGYRGPRCDKCDDNYFGHPERVGGSCQPCNCSDNTDLSQPGNCHPHTGECLKCLYNTTGKNCQQCLPHYFGNASEHNCQKCPCNILGTDSSKGPCNPVTGECHCLPNVEGKNCDRCTREHCLIGRGTGCVHCACDPVGSQNQDCNMFDGACKCRDGFGGMKCNECQANYWGDPKKECFPCDCDIDGAVTGTCNQTTGHCLCIEGITGEKCNMCSRGFSGEAPLCDKCGDCFDNWDLTITCLSDETENITREAKDIRQTGTSGYNAIVFDRLSNKIDEVNKTLINTKSNVMKLNDLKMDVDNYSSTINVTNDLVNDLKNKVEAVIYNVSYANMVLSSLENSTEALKKMTNDLSNNSTNLQEKYLKGALNITREAGLNAKNVSNIEKKIETQYLIPADRQCKRTEKFLNKDNETFTSTEHKNEAKRGQLDFELSTIEKKLPDLNEKICDGRGDPCDGLCGGAACDKCGSSASCENGAVRKVIAGLDIAEKYKASIKANLSNADGLRRNISNAMKHVSTVHKATVKVHDMVNDIKKTFETQAMGIVDVKNKLEKFIEELGAKPTEVNAISESVVNMHIQLQPQQIKDLASEINSTLASLTNINTTLEATKDDHKKADDLKMRSDDAKKDAEDILAKAQEVISELQAAEKAQHSAKSKIDNAKDDIATIQKQLQQIVSETDSGWSDLNYTKHDVEKLKTALKRVQTEIFQNKNKVDQILMEAGGVSTQVENTDEKLNFLKNNYAKVLDKVTNLRQPPILDKTKVRVQELLDQAQRLSLKTNARLSEFKDADALYNKQKKQLASLTSKIDDLTNQIMEYTKQINKKAKHHRECKN</sequence>
<dbReference type="OrthoDB" id="5985440at2759"/>
<dbReference type="Gene3D" id="2.60.120.260">
    <property type="entry name" value="Galactose-binding domain-like"/>
    <property type="match status" value="1"/>
</dbReference>
<evidence type="ECO:0000256" key="6">
    <source>
        <dbReference type="ARBA" id="ARBA00022869"/>
    </source>
</evidence>
<keyword evidence="6" id="KW-0084">Basement membrane</keyword>
<evidence type="ECO:0008006" key="20">
    <source>
        <dbReference type="Google" id="ProtNLM"/>
    </source>
</evidence>
<dbReference type="FunFam" id="2.10.25.10:FF:000074">
    <property type="entry name" value="Laminin subunit alpha"/>
    <property type="match status" value="1"/>
</dbReference>
<evidence type="ECO:0000256" key="9">
    <source>
        <dbReference type="ARBA" id="ARBA00023157"/>
    </source>
</evidence>
<dbReference type="KEGG" id="clec:106670439"/>
<feature type="domain" description="Laminin EGF-like" evidence="15">
    <location>
        <begin position="900"/>
        <end position="957"/>
    </location>
</feature>
<dbReference type="PANTHER" id="PTHR10574:SF375">
    <property type="entry name" value="LAMININ SUBUNIT BETA-1"/>
    <property type="match status" value="1"/>
</dbReference>
<dbReference type="FunFam" id="2.60.120.260:FF:000010">
    <property type="entry name" value="Laminin subunit beta 1"/>
    <property type="match status" value="1"/>
</dbReference>
<dbReference type="FunFam" id="2.10.25.10:FF:000130">
    <property type="entry name" value="Laminin subunit beta 1"/>
    <property type="match status" value="1"/>
</dbReference>
<dbReference type="EnsemblMetazoa" id="XM_024230409.1">
    <property type="protein sequence ID" value="XP_024086177.1"/>
    <property type="gene ID" value="LOC106670439"/>
</dbReference>
<keyword evidence="5" id="KW-0677">Repeat</keyword>
<comment type="subcellular location">
    <subcellularLocation>
        <location evidence="1">Secreted</location>
        <location evidence="1">Extracellular space</location>
        <location evidence="1">Extracellular matrix</location>
        <location evidence="1">Basement membrane</location>
    </subcellularLocation>
</comment>
<dbReference type="SUPFAM" id="SSF57196">
    <property type="entry name" value="EGF/Laminin"/>
    <property type="match status" value="13"/>
</dbReference>
<evidence type="ECO:0000256" key="2">
    <source>
        <dbReference type="ARBA" id="ARBA00022525"/>
    </source>
</evidence>
<dbReference type="GO" id="GO:0048468">
    <property type="term" value="P:cell development"/>
    <property type="evidence" value="ECO:0007669"/>
    <property type="project" value="UniProtKB-ARBA"/>
</dbReference>
<dbReference type="Gene3D" id="2.10.25.10">
    <property type="entry name" value="Laminin"/>
    <property type="match status" value="11"/>
</dbReference>
<feature type="domain" description="Laminin EGF-like" evidence="15">
    <location>
        <begin position="852"/>
        <end position="899"/>
    </location>
</feature>
<dbReference type="GO" id="GO:0009888">
    <property type="term" value="P:tissue development"/>
    <property type="evidence" value="ECO:0007669"/>
    <property type="project" value="TreeGrafter"/>
</dbReference>
<keyword evidence="8 13" id="KW-0175">Coiled coil</keyword>
<dbReference type="CTD" id="34068"/>
<evidence type="ECO:0000256" key="5">
    <source>
        <dbReference type="ARBA" id="ARBA00022737"/>
    </source>
</evidence>
<evidence type="ECO:0000259" key="17">
    <source>
        <dbReference type="PROSITE" id="PS51117"/>
    </source>
</evidence>
<feature type="disulfide bond" evidence="12">
    <location>
        <begin position="808"/>
        <end position="825"/>
    </location>
</feature>
<feature type="domain" description="Laminin EGF-like" evidence="15">
    <location>
        <begin position="1109"/>
        <end position="1155"/>
    </location>
</feature>
<dbReference type="FunFam" id="2.10.25.10:FF:000138">
    <property type="entry name" value="Laminin subunit beta 1"/>
    <property type="match status" value="1"/>
</dbReference>
<proteinExistence type="predicted"/>
<dbReference type="InterPro" id="IPR050440">
    <property type="entry name" value="Laminin/Netrin_ECM"/>
</dbReference>
<dbReference type="FunFam" id="2.10.25.10:FF:000011">
    <property type="entry name" value="Cadherin EGF LAG seven-pass G-type receptor"/>
    <property type="match status" value="1"/>
</dbReference>